<organism evidence="1 2">
    <name type="scientific">Flammeovirga aprica JL-4</name>
    <dbReference type="NCBI Taxonomy" id="694437"/>
    <lineage>
        <taxon>Bacteria</taxon>
        <taxon>Pseudomonadati</taxon>
        <taxon>Bacteroidota</taxon>
        <taxon>Cytophagia</taxon>
        <taxon>Cytophagales</taxon>
        <taxon>Flammeovirgaceae</taxon>
        <taxon>Flammeovirga</taxon>
    </lineage>
</organism>
<dbReference type="EMBL" id="JABANE010000100">
    <property type="protein sequence ID" value="NME71482.1"/>
    <property type="molecule type" value="Genomic_DNA"/>
</dbReference>
<dbReference type="AlphaFoldDB" id="A0A7X9RZI2"/>
<protein>
    <submittedName>
        <fullName evidence="1">Uncharacterized protein</fullName>
    </submittedName>
</protein>
<comment type="caution">
    <text evidence="1">The sequence shown here is derived from an EMBL/GenBank/DDBJ whole genome shotgun (WGS) entry which is preliminary data.</text>
</comment>
<sequence>MTASKITLEEYLEGKEVTFKRLPKFFKEGSRVMGAMWEAIEGIEEFQEKGESSQVFITLFFEEETNCILIQETRYAMSSLFEVEVKGNHVTIDILDFISALRQFAGKLPVEKEPVPEILEFILYSAYYGYDQKDADDVAARIVNAAYLNGRGEVDENDFYDIVDALYEPPKEFFVDKYMEEEVLEIIEVQDTVYENLPAVLWILRKHLVQDRH</sequence>
<keyword evidence="2" id="KW-1185">Reference proteome</keyword>
<evidence type="ECO:0000313" key="2">
    <source>
        <dbReference type="Proteomes" id="UP000576082"/>
    </source>
</evidence>
<reference evidence="1 2" key="1">
    <citation type="submission" date="2020-04" db="EMBL/GenBank/DDBJ databases">
        <title>Flammeovirga sp. SR4, a novel species isolated from seawater.</title>
        <authorList>
            <person name="Wang X."/>
        </authorList>
    </citation>
    <scope>NUCLEOTIDE SEQUENCE [LARGE SCALE GENOMIC DNA]</scope>
    <source>
        <strain evidence="1 2">ATCC 23126</strain>
    </source>
</reference>
<gene>
    <name evidence="1" type="ORF">HHU12_26180</name>
</gene>
<accession>A0A7X9RZI2</accession>
<evidence type="ECO:0000313" key="1">
    <source>
        <dbReference type="EMBL" id="NME71482.1"/>
    </source>
</evidence>
<proteinExistence type="predicted"/>
<dbReference type="Proteomes" id="UP000576082">
    <property type="component" value="Unassembled WGS sequence"/>
</dbReference>
<dbReference type="RefSeq" id="WP_169659698.1">
    <property type="nucleotide sequence ID" value="NZ_JABANE010000100.1"/>
</dbReference>
<name>A0A7X9RZI2_9BACT</name>